<comment type="caution">
    <text evidence="2">The sequence shown here is derived from an EMBL/GenBank/DDBJ whole genome shotgun (WGS) entry which is preliminary data.</text>
</comment>
<dbReference type="InterPro" id="IPR037394">
    <property type="entry name" value="TBATA-like"/>
</dbReference>
<dbReference type="AlphaFoldDB" id="A0A401P268"/>
<dbReference type="PANTHER" id="PTHR33772:SF1">
    <property type="entry name" value="PROTEIN TBATA"/>
    <property type="match status" value="1"/>
</dbReference>
<protein>
    <submittedName>
        <fullName evidence="2">Uncharacterized protein</fullName>
    </submittedName>
</protein>
<dbReference type="PANTHER" id="PTHR33772">
    <property type="entry name" value="THYMUS, BRAIN AND TESTES-ASSOCIATED"/>
    <property type="match status" value="1"/>
</dbReference>
<dbReference type="EMBL" id="BFAA01007083">
    <property type="protein sequence ID" value="GCB67193.1"/>
    <property type="molecule type" value="Genomic_DNA"/>
</dbReference>
<feature type="region of interest" description="Disordered" evidence="1">
    <location>
        <begin position="16"/>
        <end position="45"/>
    </location>
</feature>
<keyword evidence="3" id="KW-1185">Reference proteome</keyword>
<dbReference type="Pfam" id="PF15256">
    <property type="entry name" value="SPATIAL"/>
    <property type="match status" value="1"/>
</dbReference>
<proteinExistence type="predicted"/>
<evidence type="ECO:0000313" key="2">
    <source>
        <dbReference type="EMBL" id="GCB67193.1"/>
    </source>
</evidence>
<gene>
    <name evidence="2" type="ORF">scyTo_0013671</name>
</gene>
<dbReference type="STRING" id="75743.A0A401P268"/>
<feature type="compositionally biased region" description="Low complexity" evidence="1">
    <location>
        <begin position="22"/>
        <end position="45"/>
    </location>
</feature>
<dbReference type="Proteomes" id="UP000288216">
    <property type="component" value="Unassembled WGS sequence"/>
</dbReference>
<sequence length="128" mass="14313">MLDHLEEIAKWGTQYAGERRNLSPSPTRPLSRSSSRPSSRAGCARPSLTVAEREVVVLELLSQILQTDSLQAVQQWLLITGAKEKDMVLDLIRMAVANMRFGSAACHNVKNWTQSQRKNQVQVTKPTV</sequence>
<name>A0A401P268_SCYTO</name>
<evidence type="ECO:0000313" key="3">
    <source>
        <dbReference type="Proteomes" id="UP000288216"/>
    </source>
</evidence>
<reference evidence="2 3" key="1">
    <citation type="journal article" date="2018" name="Nat. Ecol. Evol.">
        <title>Shark genomes provide insights into elasmobranch evolution and the origin of vertebrates.</title>
        <authorList>
            <person name="Hara Y"/>
            <person name="Yamaguchi K"/>
            <person name="Onimaru K"/>
            <person name="Kadota M"/>
            <person name="Koyanagi M"/>
            <person name="Keeley SD"/>
            <person name="Tatsumi K"/>
            <person name="Tanaka K"/>
            <person name="Motone F"/>
            <person name="Kageyama Y"/>
            <person name="Nozu R"/>
            <person name="Adachi N"/>
            <person name="Nishimura O"/>
            <person name="Nakagawa R"/>
            <person name="Tanegashima C"/>
            <person name="Kiyatake I"/>
            <person name="Matsumoto R"/>
            <person name="Murakumo K"/>
            <person name="Nishida K"/>
            <person name="Terakita A"/>
            <person name="Kuratani S"/>
            <person name="Sato K"/>
            <person name="Hyodo S Kuraku.S."/>
        </authorList>
    </citation>
    <scope>NUCLEOTIDE SEQUENCE [LARGE SCALE GENOMIC DNA]</scope>
</reference>
<organism evidence="2 3">
    <name type="scientific">Scyliorhinus torazame</name>
    <name type="common">Cloudy catshark</name>
    <name type="synonym">Catulus torazame</name>
    <dbReference type="NCBI Taxonomy" id="75743"/>
    <lineage>
        <taxon>Eukaryota</taxon>
        <taxon>Metazoa</taxon>
        <taxon>Chordata</taxon>
        <taxon>Craniata</taxon>
        <taxon>Vertebrata</taxon>
        <taxon>Chondrichthyes</taxon>
        <taxon>Elasmobranchii</taxon>
        <taxon>Galeomorphii</taxon>
        <taxon>Galeoidea</taxon>
        <taxon>Carcharhiniformes</taxon>
        <taxon>Scyliorhinidae</taxon>
        <taxon>Scyliorhinus</taxon>
    </lineage>
</organism>
<evidence type="ECO:0000256" key="1">
    <source>
        <dbReference type="SAM" id="MobiDB-lite"/>
    </source>
</evidence>
<dbReference type="OrthoDB" id="9982103at2759"/>
<accession>A0A401P268</accession>